<keyword evidence="3" id="KW-1185">Reference proteome</keyword>
<protein>
    <recommendedName>
        <fullName evidence="4">ECF transporter S component</fullName>
    </recommendedName>
</protein>
<dbReference type="PANTHER" id="PTHR38438">
    <property type="entry name" value="RIBOFLAVIN TRANSPORTER RIBU"/>
    <property type="match status" value="1"/>
</dbReference>
<feature type="transmembrane region" description="Helical" evidence="1">
    <location>
        <begin position="103"/>
        <end position="126"/>
    </location>
</feature>
<dbReference type="GO" id="GO:0032217">
    <property type="term" value="F:riboflavin transmembrane transporter activity"/>
    <property type="evidence" value="ECO:0007669"/>
    <property type="project" value="InterPro"/>
</dbReference>
<feature type="transmembrane region" description="Helical" evidence="1">
    <location>
        <begin position="6"/>
        <end position="25"/>
    </location>
</feature>
<keyword evidence="1" id="KW-0812">Transmembrane</keyword>
<feature type="transmembrane region" description="Helical" evidence="1">
    <location>
        <begin position="61"/>
        <end position="82"/>
    </location>
</feature>
<evidence type="ECO:0000313" key="2">
    <source>
        <dbReference type="EMBL" id="QOR94066.1"/>
    </source>
</evidence>
<dbReference type="AlphaFoldDB" id="A0A7M1UPP4"/>
<feature type="transmembrane region" description="Helical" evidence="1">
    <location>
        <begin position="37"/>
        <end position="55"/>
    </location>
</feature>
<dbReference type="KEGG" id="tcs:IMZ38_05350"/>
<keyword evidence="1" id="KW-0472">Membrane</keyword>
<dbReference type="RefSeq" id="WP_193435871.1">
    <property type="nucleotide sequence ID" value="NZ_CP063144.1"/>
</dbReference>
<dbReference type="EMBL" id="CP063144">
    <property type="protein sequence ID" value="QOR94066.1"/>
    <property type="molecule type" value="Genomic_DNA"/>
</dbReference>
<proteinExistence type="predicted"/>
<keyword evidence="1" id="KW-1133">Transmembrane helix</keyword>
<dbReference type="PANTHER" id="PTHR38438:SF1">
    <property type="entry name" value="RIBOFLAVIN TRANSPORTER RIBU"/>
    <property type="match status" value="1"/>
</dbReference>
<dbReference type="Proteomes" id="UP000593766">
    <property type="component" value="Chromosome"/>
</dbReference>
<dbReference type="OrthoDB" id="28181at2157"/>
<evidence type="ECO:0000313" key="3">
    <source>
        <dbReference type="Proteomes" id="UP000593766"/>
    </source>
</evidence>
<accession>A0A7M1UPP4</accession>
<evidence type="ECO:0008006" key="4">
    <source>
        <dbReference type="Google" id="ProtNLM"/>
    </source>
</evidence>
<dbReference type="Gene3D" id="1.10.1760.20">
    <property type="match status" value="1"/>
</dbReference>
<organism evidence="2 3">
    <name type="scientific">Thermosphaera chiliense</name>
    <dbReference type="NCBI Taxonomy" id="3402707"/>
    <lineage>
        <taxon>Archaea</taxon>
        <taxon>Thermoproteota</taxon>
        <taxon>Thermoprotei</taxon>
        <taxon>Desulfurococcales</taxon>
        <taxon>Desulfurococcaceae</taxon>
        <taxon>Thermosphaera</taxon>
    </lineage>
</organism>
<dbReference type="GeneID" id="59454822"/>
<gene>
    <name evidence="2" type="ORF">IMZ38_05350</name>
</gene>
<reference evidence="2 3" key="1">
    <citation type="submission" date="2020-10" db="EMBL/GenBank/DDBJ databases">
        <title>Complete genome sequence of Thermosphaera aggregans strain 3507.</title>
        <authorList>
            <person name="Zayulina K.S."/>
            <person name="Elcheninov A.G."/>
            <person name="Toshchakov S.V."/>
            <person name="Kublanov I.V."/>
            <person name="Kochetkova T.V."/>
        </authorList>
    </citation>
    <scope>NUCLEOTIDE SEQUENCE [LARGE SCALE GENOMIC DNA]</scope>
    <source>
        <strain evidence="2 3">3507</strain>
    </source>
</reference>
<dbReference type="InterPro" id="IPR025720">
    <property type="entry name" value="RibU"/>
</dbReference>
<dbReference type="GO" id="GO:0005886">
    <property type="term" value="C:plasma membrane"/>
    <property type="evidence" value="ECO:0007669"/>
    <property type="project" value="InterPro"/>
</dbReference>
<feature type="transmembrane region" description="Helical" evidence="1">
    <location>
        <begin position="146"/>
        <end position="173"/>
    </location>
</feature>
<sequence length="185" mass="20713">MSQARYKTIAYISTLTAIAVILRFLEIPFPLLTWLKYDASGVPLAILGYMGWGLLAYSLPVYYLVSVALGADFMGMVMKVVAEASTIIPLIYLYRKFRSRGRLAIPVSTGVAALSRVSVMHLFNIIVTPYWLVYSYGMSYESALSYVYSIVLLIDVFNLSIAVPISLATIYVVEYLLKMGILYEQ</sequence>
<evidence type="ECO:0000256" key="1">
    <source>
        <dbReference type="SAM" id="Phobius"/>
    </source>
</evidence>
<name>A0A7M1UPP4_9CREN</name>